<comment type="caution">
    <text evidence="2">The sequence shown here is derived from an EMBL/GenBank/DDBJ whole genome shotgun (WGS) entry which is preliminary data.</text>
</comment>
<feature type="region of interest" description="Disordered" evidence="1">
    <location>
        <begin position="310"/>
        <end position="337"/>
    </location>
</feature>
<evidence type="ECO:0000313" key="2">
    <source>
        <dbReference type="EMBL" id="KAL0263653.1"/>
    </source>
</evidence>
<evidence type="ECO:0000313" key="3">
    <source>
        <dbReference type="Proteomes" id="UP001430584"/>
    </source>
</evidence>
<dbReference type="PANTHER" id="PTHR13379">
    <property type="entry name" value="UNCHARACTERIZED DUF1308"/>
    <property type="match status" value="1"/>
</dbReference>
<feature type="region of interest" description="Disordered" evidence="1">
    <location>
        <begin position="448"/>
        <end position="487"/>
    </location>
</feature>
<dbReference type="GeneID" id="92006719"/>
<dbReference type="Proteomes" id="UP001430584">
    <property type="component" value="Unassembled WGS sequence"/>
</dbReference>
<feature type="region of interest" description="Disordered" evidence="1">
    <location>
        <begin position="1"/>
        <end position="21"/>
    </location>
</feature>
<feature type="region of interest" description="Disordered" evidence="1">
    <location>
        <begin position="140"/>
        <end position="164"/>
    </location>
</feature>
<dbReference type="RefSeq" id="XP_066636682.1">
    <property type="nucleotide sequence ID" value="XM_066774115.1"/>
</dbReference>
<protein>
    <recommendedName>
        <fullName evidence="4">DUF1308 domain-containing protein</fullName>
    </recommendedName>
</protein>
<feature type="compositionally biased region" description="Gly residues" evidence="1">
    <location>
        <begin position="227"/>
        <end position="236"/>
    </location>
</feature>
<evidence type="ECO:0008006" key="4">
    <source>
        <dbReference type="Google" id="ProtNLM"/>
    </source>
</evidence>
<evidence type="ECO:0000256" key="1">
    <source>
        <dbReference type="SAM" id="MobiDB-lite"/>
    </source>
</evidence>
<feature type="region of interest" description="Disordered" evidence="1">
    <location>
        <begin position="209"/>
        <end position="249"/>
    </location>
</feature>
<gene>
    <name evidence="2" type="ORF">SLS55_002634</name>
</gene>
<name>A0ABR3CSQ8_9PEZI</name>
<proteinExistence type="predicted"/>
<reference evidence="2 3" key="1">
    <citation type="submission" date="2024-02" db="EMBL/GenBank/DDBJ databases">
        <title>De novo assembly and annotation of 12 fungi associated with fruit tree decline syndrome in Ontario, Canada.</title>
        <authorList>
            <person name="Sulman M."/>
            <person name="Ellouze W."/>
            <person name="Ilyukhin E."/>
        </authorList>
    </citation>
    <scope>NUCLEOTIDE SEQUENCE [LARGE SCALE GENOMIC DNA]</scope>
    <source>
        <strain evidence="2 3">FDS-637</strain>
    </source>
</reference>
<feature type="compositionally biased region" description="Acidic residues" evidence="1">
    <location>
        <begin position="238"/>
        <end position="249"/>
    </location>
</feature>
<keyword evidence="3" id="KW-1185">Reference proteome</keyword>
<sequence>MDRDDAENGSQATTNPADELPAVAVATELLNRTNALLSELESFDSLLEEHRRPPVLGLRAFIQDINAEKRFIERLLDKAVAETSPATNPEENGEDDEKDPLDALEADRKIKHQLSSTNVTSYEAQWSAIKTCRGVVALRQTFSRQPPSRRPQKGSKNIRALSPSSKIKAHVKKTQDGVLVDAVVDDGREWLKVSAISERQLLFQMARQGWRNDSDSDDEDGEVLGKPFGGADGGAAGAEDDDDDSDDDEDEVVILRLAKHLTQAARSNRHNYRHPRVRLVLPKIALGRVKEIDALLARIRALSTPAAPLSLETGATTPSNDDDDENGTATAQPDLTPLLTHPFSTFTPTLNIDCTLLVALASDISHARCTVQPWYPGAVQGQIRDEAREALLPTTLYPALLGGGDGDDVPAPALVCTREAARRMQEIVATIGTESEVARAGLLLFDPGEGGDHEGGEGGAAVADGLNISDDGSTTPQQHQPQPHHPPRRQALLAAFQALSIHPVPASLQLPITVVPSSAPTTPATETHPKLPKVAAAVSAQLTDINRSIFLHGWAEGITTLSSNGTVAKQMETLVEQHRTRDDEVGPDVWVCPVARSLVAKKGRRQG</sequence>
<organism evidence="2 3">
    <name type="scientific">Diplodia seriata</name>
    <dbReference type="NCBI Taxonomy" id="420778"/>
    <lineage>
        <taxon>Eukaryota</taxon>
        <taxon>Fungi</taxon>
        <taxon>Dikarya</taxon>
        <taxon>Ascomycota</taxon>
        <taxon>Pezizomycotina</taxon>
        <taxon>Dothideomycetes</taxon>
        <taxon>Dothideomycetes incertae sedis</taxon>
        <taxon>Botryosphaeriales</taxon>
        <taxon>Botryosphaeriaceae</taxon>
        <taxon>Diplodia</taxon>
    </lineage>
</organism>
<accession>A0ABR3CSQ8</accession>
<dbReference type="EMBL" id="JAJVCZ030000002">
    <property type="protein sequence ID" value="KAL0263653.1"/>
    <property type="molecule type" value="Genomic_DNA"/>
</dbReference>
<dbReference type="PANTHER" id="PTHR13379:SF0">
    <property type="entry name" value="UPF0415 PROTEIN C7ORF25"/>
    <property type="match status" value="1"/>
</dbReference>